<dbReference type="RefSeq" id="WP_031572436.1">
    <property type="nucleotide sequence ID" value="NZ_JAAOMO010000199.1"/>
</dbReference>
<dbReference type="GO" id="GO:0006310">
    <property type="term" value="P:DNA recombination"/>
    <property type="evidence" value="ECO:0007669"/>
    <property type="project" value="UniProtKB-KW"/>
</dbReference>
<evidence type="ECO:0000256" key="1">
    <source>
        <dbReference type="ARBA" id="ARBA00022908"/>
    </source>
</evidence>
<dbReference type="GO" id="GO:0015074">
    <property type="term" value="P:DNA integration"/>
    <property type="evidence" value="ECO:0007669"/>
    <property type="project" value="UniProtKB-KW"/>
</dbReference>
<organism evidence="7 8">
    <name type="scientific">Acidithiobacillus thiooxidans</name>
    <name type="common">Thiobacillus thiooxidans</name>
    <dbReference type="NCBI Taxonomy" id="930"/>
    <lineage>
        <taxon>Bacteria</taxon>
        <taxon>Pseudomonadati</taxon>
        <taxon>Pseudomonadota</taxon>
        <taxon>Acidithiobacillia</taxon>
        <taxon>Acidithiobacillales</taxon>
        <taxon>Acidithiobacillaceae</taxon>
        <taxon>Acidithiobacillus</taxon>
    </lineage>
</organism>
<dbReference type="Gene3D" id="1.10.443.10">
    <property type="entry name" value="Intergrase catalytic core"/>
    <property type="match status" value="1"/>
</dbReference>
<gene>
    <name evidence="7" type="ORF">A6M23_12555</name>
</gene>
<dbReference type="InterPro" id="IPR010998">
    <property type="entry name" value="Integrase_recombinase_N"/>
</dbReference>
<accession>A0A1C2I562</accession>
<dbReference type="GO" id="GO:0003677">
    <property type="term" value="F:DNA binding"/>
    <property type="evidence" value="ECO:0007669"/>
    <property type="project" value="UniProtKB-UniRule"/>
</dbReference>
<dbReference type="PANTHER" id="PTHR30349:SF94">
    <property type="entry name" value="INTEGRASE_RECOMBINASE HI_1414-RELATED"/>
    <property type="match status" value="1"/>
</dbReference>
<dbReference type="PANTHER" id="PTHR30349">
    <property type="entry name" value="PHAGE INTEGRASE-RELATED"/>
    <property type="match status" value="1"/>
</dbReference>
<dbReference type="SUPFAM" id="SSF56349">
    <property type="entry name" value="DNA breaking-rejoining enzymes"/>
    <property type="match status" value="1"/>
</dbReference>
<dbReference type="InterPro" id="IPR011010">
    <property type="entry name" value="DNA_brk_join_enz"/>
</dbReference>
<name>A0A1C2I562_ACITH</name>
<evidence type="ECO:0000256" key="4">
    <source>
        <dbReference type="PROSITE-ProRule" id="PRU01248"/>
    </source>
</evidence>
<evidence type="ECO:0000313" key="7">
    <source>
        <dbReference type="EMBL" id="OCX71119.1"/>
    </source>
</evidence>
<dbReference type="Pfam" id="PF00589">
    <property type="entry name" value="Phage_integrase"/>
    <property type="match status" value="1"/>
</dbReference>
<dbReference type="InterPro" id="IPR050090">
    <property type="entry name" value="Tyrosine_recombinase_XerCD"/>
</dbReference>
<dbReference type="Proteomes" id="UP000095008">
    <property type="component" value="Unassembled WGS sequence"/>
</dbReference>
<dbReference type="OrthoDB" id="5293731at2"/>
<evidence type="ECO:0000313" key="8">
    <source>
        <dbReference type="Proteomes" id="UP000095008"/>
    </source>
</evidence>
<feature type="domain" description="Tyr recombinase" evidence="5">
    <location>
        <begin position="175"/>
        <end position="359"/>
    </location>
</feature>
<dbReference type="PROSITE" id="PS51900">
    <property type="entry name" value="CB"/>
    <property type="match status" value="1"/>
</dbReference>
<evidence type="ECO:0000256" key="3">
    <source>
        <dbReference type="ARBA" id="ARBA00023172"/>
    </source>
</evidence>
<keyword evidence="2 4" id="KW-0238">DNA-binding</keyword>
<keyword evidence="3" id="KW-0233">DNA recombination</keyword>
<sequence length="359" mass="40751">MASIGPRYDRDKNLIGWQARVIRKGFPTRSKTFRGKKEAEQWARSIESEMDKGVWRDYSRAETTTVADMLARYAREVLPDKKARQSTESLIKILTESELGHMPLAAVSPESVAAYRDHRLKTISKKTGKPVAPQTVRHALSLLSRVVNIAMKEWGIPLAHGNPCLQIKMPTPAKSRDRRLLDDEETRLLIACAESRNPYLRPAVIFAIQTAMRAGEMLEKWELNKESGSQEKKSIGLQWSDVDLQKRTAHLPTTKNGEARTVPLSSRAIRVLSDLPHNPNDPRVFGTTYEGIHQSFVRACKRAGIEDLRFHDLRHEATSRFFEKGLREMQVAAITGHKTLQMLKRYTHLKAEDLAKLLG</sequence>
<feature type="domain" description="Core-binding (CB)" evidence="6">
    <location>
        <begin position="64"/>
        <end position="151"/>
    </location>
</feature>
<evidence type="ECO:0000259" key="5">
    <source>
        <dbReference type="PROSITE" id="PS51898"/>
    </source>
</evidence>
<proteinExistence type="predicted"/>
<evidence type="ECO:0000256" key="2">
    <source>
        <dbReference type="ARBA" id="ARBA00023125"/>
    </source>
</evidence>
<comment type="caution">
    <text evidence="7">The sequence shown here is derived from an EMBL/GenBank/DDBJ whole genome shotgun (WGS) entry which is preliminary data.</text>
</comment>
<dbReference type="AlphaFoldDB" id="A0A1C2I562"/>
<dbReference type="EMBL" id="LWRY01000145">
    <property type="protein sequence ID" value="OCX71119.1"/>
    <property type="molecule type" value="Genomic_DNA"/>
</dbReference>
<dbReference type="InterPro" id="IPR013762">
    <property type="entry name" value="Integrase-like_cat_sf"/>
</dbReference>
<dbReference type="InterPro" id="IPR002104">
    <property type="entry name" value="Integrase_catalytic"/>
</dbReference>
<dbReference type="PROSITE" id="PS51898">
    <property type="entry name" value="TYR_RECOMBINASE"/>
    <property type="match status" value="1"/>
</dbReference>
<protein>
    <submittedName>
        <fullName evidence="7">Integrase</fullName>
    </submittedName>
</protein>
<keyword evidence="8" id="KW-1185">Reference proteome</keyword>
<reference evidence="7" key="1">
    <citation type="journal article" date="2016" name="Int. J. Mol. Sci.">
        <title>Comparative genomics of the extreme acidophile Acidithiobacillus thiooxidans reveals intraspecific divergence and niche adaptation.</title>
        <authorList>
            <person name="Zhang X."/>
            <person name="Feng X."/>
            <person name="Tao J."/>
            <person name="Ma L."/>
            <person name="Xiao Y."/>
            <person name="Liang Y."/>
            <person name="Liu X."/>
            <person name="Yin H."/>
        </authorList>
    </citation>
    <scope>NUCLEOTIDE SEQUENCE [LARGE SCALE GENOMIC DNA]</scope>
    <source>
        <strain evidence="7">DXS-W</strain>
    </source>
</reference>
<evidence type="ECO:0000259" key="6">
    <source>
        <dbReference type="PROSITE" id="PS51900"/>
    </source>
</evidence>
<dbReference type="Gene3D" id="1.10.150.130">
    <property type="match status" value="1"/>
</dbReference>
<keyword evidence="1" id="KW-0229">DNA integration</keyword>
<dbReference type="CDD" id="cd00796">
    <property type="entry name" value="INT_Rci_Hp1_C"/>
    <property type="match status" value="1"/>
</dbReference>
<dbReference type="InterPro" id="IPR044068">
    <property type="entry name" value="CB"/>
</dbReference>